<dbReference type="AlphaFoldDB" id="A0A852ZIC5"/>
<dbReference type="SUPFAM" id="SSF47240">
    <property type="entry name" value="Ferritin-like"/>
    <property type="match status" value="1"/>
</dbReference>
<organism evidence="1 2">
    <name type="scientific">Actinopolymorpha rutila</name>
    <dbReference type="NCBI Taxonomy" id="446787"/>
    <lineage>
        <taxon>Bacteria</taxon>
        <taxon>Bacillati</taxon>
        <taxon>Actinomycetota</taxon>
        <taxon>Actinomycetes</taxon>
        <taxon>Propionibacteriales</taxon>
        <taxon>Actinopolymorphaceae</taxon>
        <taxon>Actinopolymorpha</taxon>
    </lineage>
</organism>
<comment type="caution">
    <text evidence="1">The sequence shown here is derived from an EMBL/GenBank/DDBJ whole genome shotgun (WGS) entry which is preliminary data.</text>
</comment>
<sequence>MAFELETYKRAAQPVQVDDIDFDGFRERPLSAEALRTLHYMADVETHTVCYLRDLLVTPSHQNPRITTFLTMWNYEEYWHGEVIDQILAVHGEDHGPGRARTVRRTQGIANVVSPISQCLAAAAIGEDFIATHMSWGAINEWSTHAAYARVIEREDHPVLTTVLRRIMRQETRHVAFYTSEARTRLARSARARRLTRWALRTRWRPVGSTVMPRSETRFLLGYLFGDESGRGVVGALDRKIDRLPGLSGLGLVSRAVGRFGPHPGDLPGST</sequence>
<reference evidence="1 2" key="1">
    <citation type="submission" date="2020-07" db="EMBL/GenBank/DDBJ databases">
        <title>Sequencing the genomes of 1000 actinobacteria strains.</title>
        <authorList>
            <person name="Klenk H.-P."/>
        </authorList>
    </citation>
    <scope>NUCLEOTIDE SEQUENCE [LARGE SCALE GENOMIC DNA]</scope>
    <source>
        <strain evidence="1 2">DSM 18448</strain>
    </source>
</reference>
<dbReference type="GO" id="GO:0016491">
    <property type="term" value="F:oxidoreductase activity"/>
    <property type="evidence" value="ECO:0007669"/>
    <property type="project" value="InterPro"/>
</dbReference>
<dbReference type="RefSeq" id="WP_179786026.1">
    <property type="nucleotide sequence ID" value="NZ_BAAARR010000004.1"/>
</dbReference>
<evidence type="ECO:0000313" key="2">
    <source>
        <dbReference type="Proteomes" id="UP000579605"/>
    </source>
</evidence>
<evidence type="ECO:0000313" key="1">
    <source>
        <dbReference type="EMBL" id="NYH88066.1"/>
    </source>
</evidence>
<dbReference type="Gene3D" id="1.10.620.20">
    <property type="entry name" value="Ribonucleotide Reductase, subunit A"/>
    <property type="match status" value="1"/>
</dbReference>
<dbReference type="EMBL" id="JACBZH010000001">
    <property type="protein sequence ID" value="NYH88066.1"/>
    <property type="molecule type" value="Genomic_DNA"/>
</dbReference>
<keyword evidence="2" id="KW-1185">Reference proteome</keyword>
<evidence type="ECO:0008006" key="3">
    <source>
        <dbReference type="Google" id="ProtNLM"/>
    </source>
</evidence>
<dbReference type="InterPro" id="IPR009078">
    <property type="entry name" value="Ferritin-like_SF"/>
</dbReference>
<name>A0A852ZIC5_9ACTN</name>
<protein>
    <recommendedName>
        <fullName evidence="3">Ferritin-like domain-containing protein</fullName>
    </recommendedName>
</protein>
<accession>A0A852ZIC5</accession>
<dbReference type="InterPro" id="IPR012348">
    <property type="entry name" value="RNR-like"/>
</dbReference>
<gene>
    <name evidence="1" type="ORF">F4554_000704</name>
</gene>
<proteinExistence type="predicted"/>
<dbReference type="Proteomes" id="UP000579605">
    <property type="component" value="Unassembled WGS sequence"/>
</dbReference>